<keyword evidence="1" id="KW-0677">Repeat</keyword>
<evidence type="ECO:0000313" key="2">
    <source>
        <dbReference type="EMBL" id="ACF14446.1"/>
    </source>
</evidence>
<evidence type="ECO:0000256" key="1">
    <source>
        <dbReference type="ARBA" id="ARBA00022737"/>
    </source>
</evidence>
<reference evidence="2 3" key="1">
    <citation type="submission" date="2008-06" db="EMBL/GenBank/DDBJ databases">
        <title>Complete sequence of Chloroherpeton thalassium ATCC 35110.</title>
        <authorList>
            <consortium name="US DOE Joint Genome Institute"/>
            <person name="Lucas S."/>
            <person name="Copeland A."/>
            <person name="Lapidus A."/>
            <person name="Glavina del Rio T."/>
            <person name="Dalin E."/>
            <person name="Tice H."/>
            <person name="Bruce D."/>
            <person name="Goodwin L."/>
            <person name="Pitluck S."/>
            <person name="Schmutz J."/>
            <person name="Larimer F."/>
            <person name="Land M."/>
            <person name="Hauser L."/>
            <person name="Kyrpides N."/>
            <person name="Mikhailova N."/>
            <person name="Liu Z."/>
            <person name="Li T."/>
            <person name="Zhao F."/>
            <person name="Overmann J."/>
            <person name="Bryant D.A."/>
            <person name="Richardson P."/>
        </authorList>
    </citation>
    <scope>NUCLEOTIDE SEQUENCE [LARGE SCALE GENOMIC DNA]</scope>
    <source>
        <strain evidence="3">ATCC 35110 / GB-78</strain>
    </source>
</reference>
<dbReference type="InterPro" id="IPR051625">
    <property type="entry name" value="Signaling_Regulatory_Domain"/>
</dbReference>
<dbReference type="RefSeq" id="WP_012500529.1">
    <property type="nucleotide sequence ID" value="NC_011026.1"/>
</dbReference>
<dbReference type="PRINTS" id="PR00633">
    <property type="entry name" value="RCCNDNSATION"/>
</dbReference>
<evidence type="ECO:0000313" key="3">
    <source>
        <dbReference type="Proteomes" id="UP000001208"/>
    </source>
</evidence>
<dbReference type="HOGENOM" id="CLU_1515288_0_0_10"/>
<keyword evidence="3" id="KW-1185">Reference proteome</keyword>
<dbReference type="Pfam" id="PF00415">
    <property type="entry name" value="RCC1"/>
    <property type="match status" value="2"/>
</dbReference>
<dbReference type="Proteomes" id="UP000001208">
    <property type="component" value="Chromosome"/>
</dbReference>
<gene>
    <name evidence="2" type="ordered locus">Ctha_1992</name>
</gene>
<proteinExistence type="predicted"/>
<sequence length="177" mass="18484">MSHHPGYPFYSIKNQFIMKQKLFFVLFALLFWGVGAQRLVGQTLGTNFAGSNAITADKNGKVYTWGNGSSGQLGNNSTTNSTVPVDISSYGDLSGKTIVAVAGGSSYSIALDDAGKVYTWGYNYSGQLGNNSTTTSLVPVDISSYGDLSGKTIVAVSAGAQHCIALDDAGEGLYLGV</sequence>
<dbReference type="SUPFAM" id="SSF50985">
    <property type="entry name" value="RCC1/BLIP-II"/>
    <property type="match status" value="1"/>
</dbReference>
<dbReference type="KEGG" id="cts:Ctha_1992"/>
<protein>
    <submittedName>
        <fullName evidence="2">Regulator of chromosome condensation RCC1</fullName>
    </submittedName>
</protein>
<dbReference type="PANTHER" id="PTHR22872">
    <property type="entry name" value="BTK-BINDING PROTEIN-RELATED"/>
    <property type="match status" value="1"/>
</dbReference>
<dbReference type="EMBL" id="CP001100">
    <property type="protein sequence ID" value="ACF14446.1"/>
    <property type="molecule type" value="Genomic_DNA"/>
</dbReference>
<dbReference type="OrthoDB" id="1081439at2"/>
<dbReference type="InterPro" id="IPR000408">
    <property type="entry name" value="Reg_chr_condens"/>
</dbReference>
<name>B3QUU5_CHLT3</name>
<dbReference type="PROSITE" id="PS50012">
    <property type="entry name" value="RCC1_3"/>
    <property type="match status" value="2"/>
</dbReference>
<dbReference type="InterPro" id="IPR009091">
    <property type="entry name" value="RCC1/BLIP-II"/>
</dbReference>
<dbReference type="eggNOG" id="COG5184">
    <property type="taxonomic scope" value="Bacteria"/>
</dbReference>
<dbReference type="STRING" id="517418.Ctha_1992"/>
<accession>B3QUU5</accession>
<dbReference type="AlphaFoldDB" id="B3QUU5"/>
<organism evidence="2 3">
    <name type="scientific">Chloroherpeton thalassium (strain ATCC 35110 / GB-78)</name>
    <dbReference type="NCBI Taxonomy" id="517418"/>
    <lineage>
        <taxon>Bacteria</taxon>
        <taxon>Pseudomonadati</taxon>
        <taxon>Chlorobiota</taxon>
        <taxon>Chlorobiia</taxon>
        <taxon>Chlorobiales</taxon>
        <taxon>Chloroherpetonaceae</taxon>
        <taxon>Chloroherpeton</taxon>
    </lineage>
</organism>
<dbReference type="Gene3D" id="2.130.10.30">
    <property type="entry name" value="Regulator of chromosome condensation 1/beta-lactamase-inhibitor protein II"/>
    <property type="match status" value="1"/>
</dbReference>